<dbReference type="GeneID" id="93023061"/>
<dbReference type="STRING" id="525257.HMPREF0204_14746"/>
<dbReference type="KEGG" id="cgle:NCTC11432_05059"/>
<gene>
    <name evidence="2" type="ORF">NCTC11432_05059</name>
</gene>
<dbReference type="OrthoDB" id="9765957at2"/>
<reference evidence="2 3" key="1">
    <citation type="submission" date="2018-12" db="EMBL/GenBank/DDBJ databases">
        <authorList>
            <consortium name="Pathogen Informatics"/>
        </authorList>
    </citation>
    <scope>NUCLEOTIDE SEQUENCE [LARGE SCALE GENOMIC DNA]</scope>
    <source>
        <strain evidence="2 3">NCTC11432</strain>
    </source>
</reference>
<sequence length="407" mass="45179">MKKSLFVKFSLFLILFFTLASCGSDNGRDEDNGTTNNAIASPKVVTGKPTFSNAQFKFAGTVTSSGSGYSRRGFCWGKNINPTISNSKLIEEYTNVTGDYLLTATYSSDFEKSTTYYVRAYVAANNGDIIYGDNVTFVTPGKMDITFKMAKAIYTTSATLSTEDITVNYLEPFYPDEKGFCYRTSAGVNISNGQIIKISNPNGYSAYELEATALLPNTTYYVRSYVKEGAQVYYSDEKTFKTAGAIGASGGYIFYDKGEFTDGWRYLEAAPANLTYNGSDKIKWGCSFNIINQTQAVMGSGPANTARIISQCSDANCAARLCANYSVNGVGNWFLPSEEELMAFYKSSKNVYNIASNPWNDVSQKYYWSSTEIPGGNTARILDGYAGYMWEYNKDYNMVRVRPFRRF</sequence>
<dbReference type="PROSITE" id="PS51257">
    <property type="entry name" value="PROKAR_LIPOPROTEIN"/>
    <property type="match status" value="1"/>
</dbReference>
<feature type="chain" id="PRO_5018626328" description="DUF1566 domain-containing protein" evidence="1">
    <location>
        <begin position="21"/>
        <end position="407"/>
    </location>
</feature>
<accession>A0A3S4R1F0</accession>
<evidence type="ECO:0000313" key="3">
    <source>
        <dbReference type="Proteomes" id="UP000279227"/>
    </source>
</evidence>
<organism evidence="2 3">
    <name type="scientific">Chryseobacterium gleum</name>
    <name type="common">Flavobacterium gleum</name>
    <dbReference type="NCBI Taxonomy" id="250"/>
    <lineage>
        <taxon>Bacteria</taxon>
        <taxon>Pseudomonadati</taxon>
        <taxon>Bacteroidota</taxon>
        <taxon>Flavobacteriia</taxon>
        <taxon>Flavobacteriales</taxon>
        <taxon>Weeksellaceae</taxon>
        <taxon>Chryseobacterium group</taxon>
        <taxon>Chryseobacterium</taxon>
    </lineage>
</organism>
<protein>
    <recommendedName>
        <fullName evidence="4">DUF1566 domain-containing protein</fullName>
    </recommendedName>
</protein>
<proteinExistence type="predicted"/>
<dbReference type="AlphaFoldDB" id="A0A3S4R1F0"/>
<feature type="signal peptide" evidence="1">
    <location>
        <begin position="1"/>
        <end position="20"/>
    </location>
</feature>
<name>A0A3S4R1F0_CHRGE</name>
<evidence type="ECO:0000256" key="1">
    <source>
        <dbReference type="SAM" id="SignalP"/>
    </source>
</evidence>
<evidence type="ECO:0008006" key="4">
    <source>
        <dbReference type="Google" id="ProtNLM"/>
    </source>
</evidence>
<dbReference type="EMBL" id="LR134289">
    <property type="protein sequence ID" value="VEE11952.1"/>
    <property type="molecule type" value="Genomic_DNA"/>
</dbReference>
<evidence type="ECO:0000313" key="2">
    <source>
        <dbReference type="EMBL" id="VEE11952.1"/>
    </source>
</evidence>
<keyword evidence="1" id="KW-0732">Signal</keyword>
<dbReference type="Proteomes" id="UP000279227">
    <property type="component" value="Chromosome"/>
</dbReference>
<dbReference type="RefSeq" id="WP_002980893.1">
    <property type="nucleotide sequence ID" value="NZ_CP068486.1"/>
</dbReference>